<evidence type="ECO:0008006" key="3">
    <source>
        <dbReference type="Google" id="ProtNLM"/>
    </source>
</evidence>
<protein>
    <recommendedName>
        <fullName evidence="3">UBN2 domain-containing protein</fullName>
    </recommendedName>
</protein>
<evidence type="ECO:0000313" key="1">
    <source>
        <dbReference type="EMBL" id="KAK8949031.1"/>
    </source>
</evidence>
<keyword evidence="2" id="KW-1185">Reference proteome</keyword>
<comment type="caution">
    <text evidence="1">The sequence shown here is derived from an EMBL/GenBank/DDBJ whole genome shotgun (WGS) entry which is preliminary data.</text>
</comment>
<dbReference type="Pfam" id="PF14223">
    <property type="entry name" value="Retrotran_gag_2"/>
    <property type="match status" value="1"/>
</dbReference>
<sequence length="214" mass="25454">MSSTVVNDSKLFQLVSEFEKFRIEVDEDIDSIYTRFTKIVNESKVLGKNFSNGDLVRKILRSLPSKFNLNVTAISESHDLNTLQIESLVENLKTHEVELKIQQREYTFEPKKKLLVLKSKKEEESETDEDDKESLCVKKFKRFMRNPEKRNSFKNYFKKESGFRKGVMLKMMRNVHHRNVIIVERLDIYEASARKYLKEQKEKRHKKKDKKKGT</sequence>
<dbReference type="AlphaFoldDB" id="A0AAP0BTY4"/>
<dbReference type="EMBL" id="JBBWWQ010000004">
    <property type="protein sequence ID" value="KAK8949031.1"/>
    <property type="molecule type" value="Genomic_DNA"/>
</dbReference>
<organism evidence="1 2">
    <name type="scientific">Platanthera zijinensis</name>
    <dbReference type="NCBI Taxonomy" id="2320716"/>
    <lineage>
        <taxon>Eukaryota</taxon>
        <taxon>Viridiplantae</taxon>
        <taxon>Streptophyta</taxon>
        <taxon>Embryophyta</taxon>
        <taxon>Tracheophyta</taxon>
        <taxon>Spermatophyta</taxon>
        <taxon>Magnoliopsida</taxon>
        <taxon>Liliopsida</taxon>
        <taxon>Asparagales</taxon>
        <taxon>Orchidaceae</taxon>
        <taxon>Orchidoideae</taxon>
        <taxon>Orchideae</taxon>
        <taxon>Orchidinae</taxon>
        <taxon>Platanthera</taxon>
    </lineage>
</organism>
<reference evidence="1 2" key="1">
    <citation type="journal article" date="2022" name="Nat. Plants">
        <title>Genomes of leafy and leafless Platanthera orchids illuminate the evolution of mycoheterotrophy.</title>
        <authorList>
            <person name="Li M.H."/>
            <person name="Liu K.W."/>
            <person name="Li Z."/>
            <person name="Lu H.C."/>
            <person name="Ye Q.L."/>
            <person name="Zhang D."/>
            <person name="Wang J.Y."/>
            <person name="Li Y.F."/>
            <person name="Zhong Z.M."/>
            <person name="Liu X."/>
            <person name="Yu X."/>
            <person name="Liu D.K."/>
            <person name="Tu X.D."/>
            <person name="Liu B."/>
            <person name="Hao Y."/>
            <person name="Liao X.Y."/>
            <person name="Jiang Y.T."/>
            <person name="Sun W.H."/>
            <person name="Chen J."/>
            <person name="Chen Y.Q."/>
            <person name="Ai Y."/>
            <person name="Zhai J.W."/>
            <person name="Wu S.S."/>
            <person name="Zhou Z."/>
            <person name="Hsiao Y.Y."/>
            <person name="Wu W.L."/>
            <person name="Chen Y.Y."/>
            <person name="Lin Y.F."/>
            <person name="Hsu J.L."/>
            <person name="Li C.Y."/>
            <person name="Wang Z.W."/>
            <person name="Zhao X."/>
            <person name="Zhong W.Y."/>
            <person name="Ma X.K."/>
            <person name="Ma L."/>
            <person name="Huang J."/>
            <person name="Chen G.Z."/>
            <person name="Huang M.Z."/>
            <person name="Huang L."/>
            <person name="Peng D.H."/>
            <person name="Luo Y.B."/>
            <person name="Zou S.Q."/>
            <person name="Chen S.P."/>
            <person name="Lan S."/>
            <person name="Tsai W.C."/>
            <person name="Van de Peer Y."/>
            <person name="Liu Z.J."/>
        </authorList>
    </citation>
    <scope>NUCLEOTIDE SEQUENCE [LARGE SCALE GENOMIC DNA]</scope>
    <source>
        <strain evidence="1">Lor287</strain>
    </source>
</reference>
<dbReference type="Proteomes" id="UP001418222">
    <property type="component" value="Unassembled WGS sequence"/>
</dbReference>
<proteinExistence type="predicted"/>
<evidence type="ECO:0000313" key="2">
    <source>
        <dbReference type="Proteomes" id="UP001418222"/>
    </source>
</evidence>
<name>A0AAP0BTY4_9ASPA</name>
<gene>
    <name evidence="1" type="ORF">KSP39_PZI004938</name>
</gene>
<accession>A0AAP0BTY4</accession>